<gene>
    <name evidence="3" type="ORF">DLM85_08405</name>
</gene>
<sequence length="385" mass="43640">MSQALPLTGPAAAGWRRVAVHVLWWLVPLLVEYYFVGRLFKDTAPLHLLATSVLLLQTVGVYYWLGYYLFPRYLYQPHPLRLLAHALLVFYVVYLVNYGLFYALQPLSKGFGSPEVSYAERTWEKMLRPAGLLGCFTSLRVAFWNYGFGPFVATVLLCIKFVRDITIYQTKNLRLERDRIALERNNLMLELDFLKSQINPHFLFNTLNSIYVQVVDSHEAVAEQVLQLSNLMRYGLYESNTSRVELARELDYIHSYLQLEKSRYGAQVDIQFVRDDGTATFCIAPLLLISFVENAFKHGVGRVKAGSYVHVQALMHGTELTFTVVNRLPATAAAAGVGGVGLSNVRKRLELLYPDRHQLTVDADAAAEQYAVHLTLELEPLAAGR</sequence>
<protein>
    <recommendedName>
        <fullName evidence="2">Signal transduction histidine kinase internal region domain-containing protein</fullName>
    </recommendedName>
</protein>
<keyword evidence="4" id="KW-1185">Reference proteome</keyword>
<organism evidence="3 4">
    <name type="scientific">Hymenobacter edaphi</name>
    <dbReference type="NCBI Taxonomy" id="2211146"/>
    <lineage>
        <taxon>Bacteria</taxon>
        <taxon>Pseudomonadati</taxon>
        <taxon>Bacteroidota</taxon>
        <taxon>Cytophagia</taxon>
        <taxon>Cytophagales</taxon>
        <taxon>Hymenobacteraceae</taxon>
        <taxon>Hymenobacter</taxon>
    </lineage>
</organism>
<dbReference type="Pfam" id="PF06580">
    <property type="entry name" value="His_kinase"/>
    <property type="match status" value="1"/>
</dbReference>
<dbReference type="InterPro" id="IPR050640">
    <property type="entry name" value="Bact_2-comp_sensor_kinase"/>
</dbReference>
<feature type="transmembrane region" description="Helical" evidence="1">
    <location>
        <begin position="82"/>
        <end position="104"/>
    </location>
</feature>
<feature type="transmembrane region" description="Helical" evidence="1">
    <location>
        <begin position="48"/>
        <end position="70"/>
    </location>
</feature>
<proteinExistence type="predicted"/>
<keyword evidence="1" id="KW-0472">Membrane</keyword>
<keyword evidence="1" id="KW-1133">Transmembrane helix</keyword>
<name>A0A328BLR6_9BACT</name>
<comment type="caution">
    <text evidence="3">The sequence shown here is derived from an EMBL/GenBank/DDBJ whole genome shotgun (WGS) entry which is preliminary data.</text>
</comment>
<feature type="transmembrane region" description="Helical" evidence="1">
    <location>
        <begin position="143"/>
        <end position="162"/>
    </location>
</feature>
<dbReference type="SUPFAM" id="SSF55874">
    <property type="entry name" value="ATPase domain of HSP90 chaperone/DNA topoisomerase II/histidine kinase"/>
    <property type="match status" value="1"/>
</dbReference>
<dbReference type="Gene3D" id="3.30.565.10">
    <property type="entry name" value="Histidine kinase-like ATPase, C-terminal domain"/>
    <property type="match status" value="1"/>
</dbReference>
<dbReference type="OrthoDB" id="9792992at2"/>
<dbReference type="AlphaFoldDB" id="A0A328BLR6"/>
<accession>A0A328BLR6</accession>
<evidence type="ECO:0000259" key="2">
    <source>
        <dbReference type="Pfam" id="PF06580"/>
    </source>
</evidence>
<evidence type="ECO:0000256" key="1">
    <source>
        <dbReference type="SAM" id="Phobius"/>
    </source>
</evidence>
<dbReference type="InterPro" id="IPR010559">
    <property type="entry name" value="Sig_transdc_His_kin_internal"/>
</dbReference>
<feature type="domain" description="Signal transduction histidine kinase internal region" evidence="2">
    <location>
        <begin position="190"/>
        <end position="267"/>
    </location>
</feature>
<evidence type="ECO:0000313" key="4">
    <source>
        <dbReference type="Proteomes" id="UP000248553"/>
    </source>
</evidence>
<dbReference type="PANTHER" id="PTHR34220">
    <property type="entry name" value="SENSOR HISTIDINE KINASE YPDA"/>
    <property type="match status" value="1"/>
</dbReference>
<dbReference type="GO" id="GO:0016020">
    <property type="term" value="C:membrane"/>
    <property type="evidence" value="ECO:0007669"/>
    <property type="project" value="InterPro"/>
</dbReference>
<keyword evidence="1" id="KW-0812">Transmembrane</keyword>
<dbReference type="RefSeq" id="WP_111477666.1">
    <property type="nucleotide sequence ID" value="NZ_QHKM01000002.1"/>
</dbReference>
<dbReference type="GO" id="GO:0000155">
    <property type="term" value="F:phosphorelay sensor kinase activity"/>
    <property type="evidence" value="ECO:0007669"/>
    <property type="project" value="InterPro"/>
</dbReference>
<dbReference type="Proteomes" id="UP000248553">
    <property type="component" value="Unassembled WGS sequence"/>
</dbReference>
<feature type="transmembrane region" description="Helical" evidence="1">
    <location>
        <begin position="18"/>
        <end position="36"/>
    </location>
</feature>
<dbReference type="PANTHER" id="PTHR34220:SF7">
    <property type="entry name" value="SENSOR HISTIDINE KINASE YPDA"/>
    <property type="match status" value="1"/>
</dbReference>
<evidence type="ECO:0000313" key="3">
    <source>
        <dbReference type="EMBL" id="RAK68053.1"/>
    </source>
</evidence>
<dbReference type="EMBL" id="QHKM01000002">
    <property type="protein sequence ID" value="RAK68053.1"/>
    <property type="molecule type" value="Genomic_DNA"/>
</dbReference>
<dbReference type="InterPro" id="IPR036890">
    <property type="entry name" value="HATPase_C_sf"/>
</dbReference>
<reference evidence="4" key="1">
    <citation type="submission" date="2018-05" db="EMBL/GenBank/DDBJ databases">
        <authorList>
            <person name="Nie L."/>
        </authorList>
    </citation>
    <scope>NUCLEOTIDE SEQUENCE [LARGE SCALE GENOMIC DNA]</scope>
    <source>
        <strain evidence="4">NL</strain>
    </source>
</reference>